<keyword evidence="4" id="KW-0963">Cytoplasm</keyword>
<evidence type="ECO:0000256" key="3">
    <source>
        <dbReference type="ARBA" id="ARBA00019418"/>
    </source>
</evidence>
<comment type="subcellular location">
    <subcellularLocation>
        <location evidence="1">Cytoplasm</location>
    </subcellularLocation>
</comment>
<comment type="similarity">
    <text evidence="2">Belongs to the SdhE FAD assembly factor family.</text>
</comment>
<dbReference type="EMBL" id="JQED01000003">
    <property type="protein sequence ID" value="KGJ95587.1"/>
    <property type="molecule type" value="Genomic_DNA"/>
</dbReference>
<organism evidence="6 7">
    <name type="scientific">Colwellia psychrerythraea</name>
    <name type="common">Vibrio psychroerythus</name>
    <dbReference type="NCBI Taxonomy" id="28229"/>
    <lineage>
        <taxon>Bacteria</taxon>
        <taxon>Pseudomonadati</taxon>
        <taxon>Pseudomonadota</taxon>
        <taxon>Gammaproteobacteria</taxon>
        <taxon>Alteromonadales</taxon>
        <taxon>Colwelliaceae</taxon>
        <taxon>Colwellia</taxon>
    </lineage>
</organism>
<sequence>MDLILVRLVFINCVNQERVLMSGNEASSNAVTNNENSTNLLKVNKARLKWACRRGMLELDVLFIPFVDEAYDDLSTKEQFTFERLLTCQDPELFAWFMGHEVCEDTELNTMVQLILNRVKV</sequence>
<evidence type="ECO:0000256" key="2">
    <source>
        <dbReference type="ARBA" id="ARBA00008571"/>
    </source>
</evidence>
<keyword evidence="5" id="KW-0143">Chaperone</keyword>
<evidence type="ECO:0000256" key="1">
    <source>
        <dbReference type="ARBA" id="ARBA00004496"/>
    </source>
</evidence>
<dbReference type="AlphaFoldDB" id="A0A099L0G5"/>
<proteinExistence type="inferred from homology"/>
<name>A0A099L0G5_COLPS</name>
<dbReference type="PATRIC" id="fig|28229.4.peg.365"/>
<dbReference type="InterPro" id="IPR036714">
    <property type="entry name" value="SDH_sf"/>
</dbReference>
<dbReference type="InterPro" id="IPR005631">
    <property type="entry name" value="SDH"/>
</dbReference>
<reference evidence="6 7" key="1">
    <citation type="submission" date="2014-08" db="EMBL/GenBank/DDBJ databases">
        <title>Genomic and Phenotypic Diversity of Colwellia psychrerythraea strains from Disparate Marine Basins.</title>
        <authorList>
            <person name="Techtmann S.M."/>
            <person name="Stelling S.C."/>
            <person name="Utturkar S.M."/>
            <person name="Alshibli N."/>
            <person name="Harris A."/>
            <person name="Brown S.D."/>
            <person name="Hazen T.C."/>
        </authorList>
    </citation>
    <scope>NUCLEOTIDE SEQUENCE [LARGE SCALE GENOMIC DNA]</scope>
    <source>
        <strain evidence="6 7">ND2E</strain>
    </source>
</reference>
<accession>A0A099L0G5</accession>
<dbReference type="SUPFAM" id="SSF109910">
    <property type="entry name" value="YgfY-like"/>
    <property type="match status" value="1"/>
</dbReference>
<evidence type="ECO:0000256" key="4">
    <source>
        <dbReference type="ARBA" id="ARBA00022490"/>
    </source>
</evidence>
<gene>
    <name evidence="6" type="ORF">ND2E_1369</name>
</gene>
<evidence type="ECO:0000313" key="7">
    <source>
        <dbReference type="Proteomes" id="UP000029843"/>
    </source>
</evidence>
<comment type="caution">
    <text evidence="6">The sequence shown here is derived from an EMBL/GenBank/DDBJ whole genome shotgun (WGS) entry which is preliminary data.</text>
</comment>
<dbReference type="Pfam" id="PF03937">
    <property type="entry name" value="Sdh5"/>
    <property type="match status" value="1"/>
</dbReference>
<dbReference type="GO" id="GO:0006105">
    <property type="term" value="P:succinate metabolic process"/>
    <property type="evidence" value="ECO:0007669"/>
    <property type="project" value="TreeGrafter"/>
</dbReference>
<dbReference type="PANTHER" id="PTHR39585:SF1">
    <property type="entry name" value="FAD ASSEMBLY FACTOR SDHE"/>
    <property type="match status" value="1"/>
</dbReference>
<dbReference type="PANTHER" id="PTHR39585">
    <property type="entry name" value="FAD ASSEMBLY FACTOR SDHE"/>
    <property type="match status" value="1"/>
</dbReference>
<dbReference type="Proteomes" id="UP000029843">
    <property type="component" value="Unassembled WGS sequence"/>
</dbReference>
<dbReference type="GO" id="GO:0005737">
    <property type="term" value="C:cytoplasm"/>
    <property type="evidence" value="ECO:0007669"/>
    <property type="project" value="UniProtKB-SubCell"/>
</dbReference>
<dbReference type="InterPro" id="IPR050531">
    <property type="entry name" value="SdhE_FAD_assembly_factor"/>
</dbReference>
<protein>
    <recommendedName>
        <fullName evidence="3">FAD assembly factor SdhE</fullName>
    </recommendedName>
</protein>
<dbReference type="Gene3D" id="1.10.150.250">
    <property type="entry name" value="Flavinator of succinate dehydrogenase"/>
    <property type="match status" value="1"/>
</dbReference>
<evidence type="ECO:0000256" key="5">
    <source>
        <dbReference type="ARBA" id="ARBA00023186"/>
    </source>
</evidence>
<evidence type="ECO:0000313" key="6">
    <source>
        <dbReference type="EMBL" id="KGJ95587.1"/>
    </source>
</evidence>